<sequence length="319" mass="36002">MAKAIQPSDLAGGAMKAIERYYTLKPFRGDAAATMAILSRLRVAVQPLRGGIRSYGSAAAVQLDYDYYDFYELEESHRKENQTETEESEGWESERGIHWVIMGDPMAKRHVYAERLSKLLDVPHISMGTLVRQELHPHSSIYKKIANALNEGKLVPEDVIFGLLSKRLEEGYCKGESGFILDGIPRTRAQAEILDQIADVDLVVNLKSTEDCLVKSDLCNGIYSPSREFFRMGRSRFNLSLQSQDGHLKSSCFNMDTVWKEKLRAYAEQSKPVEEYYRKQKKLLECPVSGAPRETWQGLLAALHLQHVNAISSAQKLTA</sequence>
<dbReference type="Proteomes" id="UP001630127">
    <property type="component" value="Unassembled WGS sequence"/>
</dbReference>
<keyword evidence="5 7" id="KW-0418">Kinase</keyword>
<evidence type="ECO:0000256" key="7">
    <source>
        <dbReference type="RuleBase" id="RU003330"/>
    </source>
</evidence>
<accession>A0ABD3A440</accession>
<dbReference type="Pfam" id="PF00406">
    <property type="entry name" value="ADK"/>
    <property type="match status" value="1"/>
</dbReference>
<protein>
    <recommendedName>
        <fullName evidence="2">adenylate kinase</fullName>
        <ecNumber evidence="2">2.7.4.3</ecNumber>
    </recommendedName>
    <alternativeName>
        <fullName evidence="6">ATP:AMP phosphotransferase</fullName>
    </alternativeName>
</protein>
<evidence type="ECO:0000256" key="6">
    <source>
        <dbReference type="ARBA" id="ARBA00031517"/>
    </source>
</evidence>
<dbReference type="EMBL" id="JBJUIK010000005">
    <property type="protein sequence ID" value="KAL3526303.1"/>
    <property type="molecule type" value="Genomic_DNA"/>
</dbReference>
<evidence type="ECO:0000256" key="5">
    <source>
        <dbReference type="ARBA" id="ARBA00022777"/>
    </source>
</evidence>
<keyword evidence="3 7" id="KW-0808">Transferase</keyword>
<dbReference type="PANTHER" id="PTHR23359">
    <property type="entry name" value="NUCLEOTIDE KINASE"/>
    <property type="match status" value="1"/>
</dbReference>
<dbReference type="PRINTS" id="PR00094">
    <property type="entry name" value="ADENYLTKNASE"/>
</dbReference>
<dbReference type="GO" id="GO:0000166">
    <property type="term" value="F:nucleotide binding"/>
    <property type="evidence" value="ECO:0007669"/>
    <property type="project" value="UniProtKB-KW"/>
</dbReference>
<dbReference type="AlphaFoldDB" id="A0ABD3A440"/>
<dbReference type="Gene3D" id="3.40.50.300">
    <property type="entry name" value="P-loop containing nucleotide triphosphate hydrolases"/>
    <property type="match status" value="1"/>
</dbReference>
<dbReference type="SUPFAM" id="SSF52540">
    <property type="entry name" value="P-loop containing nucleoside triphosphate hydrolases"/>
    <property type="match status" value="1"/>
</dbReference>
<dbReference type="InterPro" id="IPR027417">
    <property type="entry name" value="P-loop_NTPase"/>
</dbReference>
<organism evidence="8 9">
    <name type="scientific">Cinchona calisaya</name>
    <dbReference type="NCBI Taxonomy" id="153742"/>
    <lineage>
        <taxon>Eukaryota</taxon>
        <taxon>Viridiplantae</taxon>
        <taxon>Streptophyta</taxon>
        <taxon>Embryophyta</taxon>
        <taxon>Tracheophyta</taxon>
        <taxon>Spermatophyta</taxon>
        <taxon>Magnoliopsida</taxon>
        <taxon>eudicotyledons</taxon>
        <taxon>Gunneridae</taxon>
        <taxon>Pentapetalae</taxon>
        <taxon>asterids</taxon>
        <taxon>lamiids</taxon>
        <taxon>Gentianales</taxon>
        <taxon>Rubiaceae</taxon>
        <taxon>Cinchonoideae</taxon>
        <taxon>Cinchoneae</taxon>
        <taxon>Cinchona</taxon>
    </lineage>
</organism>
<dbReference type="PROSITE" id="PS00113">
    <property type="entry name" value="ADENYLATE_KINASE"/>
    <property type="match status" value="1"/>
</dbReference>
<keyword evidence="4" id="KW-0547">Nucleotide-binding</keyword>
<dbReference type="EC" id="2.7.4.3" evidence="2"/>
<keyword evidence="9" id="KW-1185">Reference proteome</keyword>
<evidence type="ECO:0000256" key="4">
    <source>
        <dbReference type="ARBA" id="ARBA00022741"/>
    </source>
</evidence>
<dbReference type="GO" id="GO:0004017">
    <property type="term" value="F:AMP kinase activity"/>
    <property type="evidence" value="ECO:0007669"/>
    <property type="project" value="UniProtKB-EC"/>
</dbReference>
<comment type="similarity">
    <text evidence="1 7">Belongs to the adenylate kinase family.</text>
</comment>
<evidence type="ECO:0000256" key="3">
    <source>
        <dbReference type="ARBA" id="ARBA00022679"/>
    </source>
</evidence>
<dbReference type="InterPro" id="IPR033690">
    <property type="entry name" value="Adenylat_kinase_CS"/>
</dbReference>
<proteinExistence type="inferred from homology"/>
<evidence type="ECO:0000256" key="2">
    <source>
        <dbReference type="ARBA" id="ARBA00012955"/>
    </source>
</evidence>
<dbReference type="InterPro" id="IPR000850">
    <property type="entry name" value="Adenylat/UMP-CMP_kin"/>
</dbReference>
<dbReference type="CDD" id="cd01428">
    <property type="entry name" value="ADK"/>
    <property type="match status" value="1"/>
</dbReference>
<name>A0ABD3A440_9GENT</name>
<comment type="caution">
    <text evidence="8">The sequence shown here is derived from an EMBL/GenBank/DDBJ whole genome shotgun (WGS) entry which is preliminary data.</text>
</comment>
<evidence type="ECO:0000256" key="1">
    <source>
        <dbReference type="ARBA" id="ARBA00007220"/>
    </source>
</evidence>
<reference evidence="8 9" key="1">
    <citation type="submission" date="2024-11" db="EMBL/GenBank/DDBJ databases">
        <title>A near-complete genome assembly of Cinchona calisaya.</title>
        <authorList>
            <person name="Lian D.C."/>
            <person name="Zhao X.W."/>
            <person name="Wei L."/>
        </authorList>
    </citation>
    <scope>NUCLEOTIDE SEQUENCE [LARGE SCALE GENOMIC DNA]</scope>
    <source>
        <tissue evidence="8">Nenye</tissue>
    </source>
</reference>
<evidence type="ECO:0000313" key="9">
    <source>
        <dbReference type="Proteomes" id="UP001630127"/>
    </source>
</evidence>
<evidence type="ECO:0000313" key="8">
    <source>
        <dbReference type="EMBL" id="KAL3526303.1"/>
    </source>
</evidence>
<gene>
    <name evidence="8" type="ORF">ACH5RR_010959</name>
</gene>